<protein>
    <recommendedName>
        <fullName evidence="5">Phosphoglycerate mutase</fullName>
    </recommendedName>
</protein>
<dbReference type="Gene3D" id="3.40.50.1240">
    <property type="entry name" value="Phosphoglycerate mutase-like"/>
    <property type="match status" value="1"/>
</dbReference>
<dbReference type="InterPro" id="IPR029033">
    <property type="entry name" value="His_PPase_superfam"/>
</dbReference>
<sequence>MVNYLNMEIILIKHAETEWNRAGIYQGWLDSPLTSVGKIQAMELAKLLKNKVDIIISSDLGRAIETAKILSMSSGISMGYESSCFRERNFGFLEGKCKLEIMKTTPEWFRDGKLIDDADVPDIESFETFRLRLLDGLEYLKEIRNKKIAIVTHGAAIKMLYTLFDSHEKMPEITSCSIHQFNI</sequence>
<feature type="active site" description="Proton donor/acceptor" evidence="1">
    <location>
        <position position="87"/>
    </location>
</feature>
<dbReference type="GO" id="GO:0005829">
    <property type="term" value="C:cytosol"/>
    <property type="evidence" value="ECO:0007669"/>
    <property type="project" value="TreeGrafter"/>
</dbReference>
<dbReference type="CDD" id="cd07067">
    <property type="entry name" value="HP_PGM_like"/>
    <property type="match status" value="1"/>
</dbReference>
<dbReference type="Proteomes" id="UP000179001">
    <property type="component" value="Unassembled WGS sequence"/>
</dbReference>
<organism evidence="3 4">
    <name type="scientific">Candidatus Falkowbacteria bacterium RIFOXYC2_FULL_36_12</name>
    <dbReference type="NCBI Taxonomy" id="1798002"/>
    <lineage>
        <taxon>Bacteria</taxon>
        <taxon>Candidatus Falkowiibacteriota</taxon>
    </lineage>
</organism>
<dbReference type="EMBL" id="MFGJ01000007">
    <property type="protein sequence ID" value="OGF31652.1"/>
    <property type="molecule type" value="Genomic_DNA"/>
</dbReference>
<evidence type="ECO:0000313" key="4">
    <source>
        <dbReference type="Proteomes" id="UP000179001"/>
    </source>
</evidence>
<dbReference type="PANTHER" id="PTHR48100:SF44">
    <property type="entry name" value="PHOSPHATASE C1620.13-RELATED"/>
    <property type="match status" value="1"/>
</dbReference>
<dbReference type="GO" id="GO:0016791">
    <property type="term" value="F:phosphatase activity"/>
    <property type="evidence" value="ECO:0007669"/>
    <property type="project" value="TreeGrafter"/>
</dbReference>
<feature type="binding site" evidence="2">
    <location>
        <position position="98"/>
    </location>
    <ligand>
        <name>substrate</name>
    </ligand>
</feature>
<feature type="active site" description="Tele-phosphohistidine intermediate" evidence="1">
    <location>
        <position position="14"/>
    </location>
</feature>
<dbReference type="InterPro" id="IPR013078">
    <property type="entry name" value="His_Pase_superF_clade-1"/>
</dbReference>
<dbReference type="PIRSF" id="PIRSF000709">
    <property type="entry name" value="6PFK_2-Ptase"/>
    <property type="match status" value="1"/>
</dbReference>
<comment type="caution">
    <text evidence="3">The sequence shown here is derived from an EMBL/GenBank/DDBJ whole genome shotgun (WGS) entry which is preliminary data.</text>
</comment>
<evidence type="ECO:0008006" key="5">
    <source>
        <dbReference type="Google" id="ProtNLM"/>
    </source>
</evidence>
<evidence type="ECO:0000256" key="2">
    <source>
        <dbReference type="PIRSR" id="PIRSR613078-2"/>
    </source>
</evidence>
<evidence type="ECO:0000313" key="3">
    <source>
        <dbReference type="EMBL" id="OGF31652.1"/>
    </source>
</evidence>
<evidence type="ECO:0000256" key="1">
    <source>
        <dbReference type="PIRSR" id="PIRSR613078-1"/>
    </source>
</evidence>
<dbReference type="STRING" id="1798002.A2478_04150"/>
<proteinExistence type="predicted"/>
<accession>A0A1F5SYB6</accession>
<dbReference type="Pfam" id="PF00300">
    <property type="entry name" value="His_Phos_1"/>
    <property type="match status" value="1"/>
</dbReference>
<dbReference type="AlphaFoldDB" id="A0A1F5SYB6"/>
<name>A0A1F5SYB6_9BACT</name>
<dbReference type="SUPFAM" id="SSF53254">
    <property type="entry name" value="Phosphoglycerate mutase-like"/>
    <property type="match status" value="1"/>
</dbReference>
<gene>
    <name evidence="3" type="ORF">A2478_04150</name>
</gene>
<reference evidence="3 4" key="1">
    <citation type="journal article" date="2016" name="Nat. Commun.">
        <title>Thousands of microbial genomes shed light on interconnected biogeochemical processes in an aquifer system.</title>
        <authorList>
            <person name="Anantharaman K."/>
            <person name="Brown C.T."/>
            <person name="Hug L.A."/>
            <person name="Sharon I."/>
            <person name="Castelle C.J."/>
            <person name="Probst A.J."/>
            <person name="Thomas B.C."/>
            <person name="Singh A."/>
            <person name="Wilkins M.J."/>
            <person name="Karaoz U."/>
            <person name="Brodie E.L."/>
            <person name="Williams K.H."/>
            <person name="Hubbard S.S."/>
            <person name="Banfield J.F."/>
        </authorList>
    </citation>
    <scope>NUCLEOTIDE SEQUENCE [LARGE SCALE GENOMIC DNA]</scope>
</reference>
<dbReference type="SMART" id="SM00855">
    <property type="entry name" value="PGAM"/>
    <property type="match status" value="1"/>
</dbReference>
<dbReference type="PANTHER" id="PTHR48100">
    <property type="entry name" value="BROAD-SPECIFICITY PHOSPHATASE YOR283W-RELATED"/>
    <property type="match status" value="1"/>
</dbReference>
<feature type="binding site" evidence="2">
    <location>
        <position position="62"/>
    </location>
    <ligand>
        <name>substrate</name>
    </ligand>
</feature>
<dbReference type="InterPro" id="IPR050275">
    <property type="entry name" value="PGM_Phosphatase"/>
</dbReference>